<dbReference type="FunFam" id="3.90.1010.10:FF:000002">
    <property type="entry name" value="Iron-sulfur cluster assembly scaffold protein NifU"/>
    <property type="match status" value="1"/>
</dbReference>
<dbReference type="KEGG" id="wdi:H9L19_07200"/>
<name>A0A7G9T4X3_9LACO</name>
<dbReference type="SUPFAM" id="SSF82649">
    <property type="entry name" value="SufE/NifU"/>
    <property type="match status" value="1"/>
</dbReference>
<dbReference type="RefSeq" id="WP_187528983.1">
    <property type="nucleotide sequence ID" value="NZ_CP060724.1"/>
</dbReference>
<gene>
    <name evidence="3" type="ORF">H9L19_07200</name>
</gene>
<accession>A0A7G9T4X3</accession>
<dbReference type="Pfam" id="PF01592">
    <property type="entry name" value="NifU_N"/>
    <property type="match status" value="1"/>
</dbReference>
<organism evidence="3 4">
    <name type="scientific">Weissella diestrammenae</name>
    <dbReference type="NCBI Taxonomy" id="1162633"/>
    <lineage>
        <taxon>Bacteria</taxon>
        <taxon>Bacillati</taxon>
        <taxon>Bacillota</taxon>
        <taxon>Bacilli</taxon>
        <taxon>Lactobacillales</taxon>
        <taxon>Lactobacillaceae</taxon>
        <taxon>Weissella</taxon>
    </lineage>
</organism>
<dbReference type="PANTHER" id="PTHR10093">
    <property type="entry name" value="IRON-SULFUR CLUSTER ASSEMBLY ENZYME NIFU HOMOLOG"/>
    <property type="match status" value="1"/>
</dbReference>
<dbReference type="NCBIfam" id="TIGR01994">
    <property type="entry name" value="SUF_scaf_2"/>
    <property type="match status" value="1"/>
</dbReference>
<evidence type="ECO:0000313" key="3">
    <source>
        <dbReference type="EMBL" id="QNN75148.1"/>
    </source>
</evidence>
<dbReference type="GO" id="GO:0005506">
    <property type="term" value="F:iron ion binding"/>
    <property type="evidence" value="ECO:0007669"/>
    <property type="project" value="InterPro"/>
</dbReference>
<dbReference type="AlphaFoldDB" id="A0A7G9T4X3"/>
<dbReference type="Gene3D" id="3.90.1010.10">
    <property type="match status" value="1"/>
</dbReference>
<dbReference type="EMBL" id="CP060724">
    <property type="protein sequence ID" value="QNN75148.1"/>
    <property type="molecule type" value="Genomic_DNA"/>
</dbReference>
<dbReference type="CDD" id="cd06664">
    <property type="entry name" value="IscU_like"/>
    <property type="match status" value="1"/>
</dbReference>
<dbReference type="Proteomes" id="UP000515800">
    <property type="component" value="Chromosome"/>
</dbReference>
<protein>
    <submittedName>
        <fullName evidence="3">SUF system NifU family Fe-S cluster assembly protein</fullName>
    </submittedName>
</protein>
<sequence>MALTKLDQLYRQVLLTHSRYPQNKGELTTFTCSQSGSNPSCGDQISVQVMVKEGVISQIAWQGSGCTISQASASIMTTLVIGKSVQDTKALCQSFFDLVTGEEWAQQNSHLLGDAQVFSSVKNFPARIKCATLAWHTLSACL</sequence>
<comment type="similarity">
    <text evidence="1">Belongs to the NifU family.</text>
</comment>
<proteinExistence type="inferred from homology"/>
<keyword evidence="4" id="KW-1185">Reference proteome</keyword>
<dbReference type="GO" id="GO:0051536">
    <property type="term" value="F:iron-sulfur cluster binding"/>
    <property type="evidence" value="ECO:0007669"/>
    <property type="project" value="InterPro"/>
</dbReference>
<evidence type="ECO:0000256" key="1">
    <source>
        <dbReference type="ARBA" id="ARBA00006420"/>
    </source>
</evidence>
<feature type="domain" description="NIF system FeS cluster assembly NifU N-terminal" evidence="2">
    <location>
        <begin position="10"/>
        <end position="130"/>
    </location>
</feature>
<evidence type="ECO:0000313" key="4">
    <source>
        <dbReference type="Proteomes" id="UP000515800"/>
    </source>
</evidence>
<evidence type="ECO:0000259" key="2">
    <source>
        <dbReference type="Pfam" id="PF01592"/>
    </source>
</evidence>
<reference evidence="3 4" key="1">
    <citation type="submission" date="2020-08" db="EMBL/GenBank/DDBJ databases">
        <title>Genome sequence of Weissella diestrammenae KACC 16890T.</title>
        <authorList>
            <person name="Hyun D.-W."/>
            <person name="Bae J.-W."/>
        </authorList>
    </citation>
    <scope>NUCLEOTIDE SEQUENCE [LARGE SCALE GENOMIC DNA]</scope>
    <source>
        <strain evidence="3 4">KACC 16890</strain>
    </source>
</reference>
<dbReference type="InterPro" id="IPR002871">
    <property type="entry name" value="NIF_FeS_clus_asmbl_NifU_N"/>
</dbReference>
<dbReference type="GO" id="GO:0016226">
    <property type="term" value="P:iron-sulfur cluster assembly"/>
    <property type="evidence" value="ECO:0007669"/>
    <property type="project" value="InterPro"/>
</dbReference>